<dbReference type="GO" id="GO:0006351">
    <property type="term" value="P:DNA-templated transcription"/>
    <property type="evidence" value="ECO:0007669"/>
    <property type="project" value="InterPro"/>
</dbReference>
<feature type="domain" description="TFIIS central" evidence="7">
    <location>
        <begin position="1"/>
        <end position="72"/>
    </location>
</feature>
<evidence type="ECO:0000259" key="7">
    <source>
        <dbReference type="PROSITE" id="PS51321"/>
    </source>
</evidence>
<dbReference type="InterPro" id="IPR003618">
    <property type="entry name" value="TFIIS_cen_dom"/>
</dbReference>
<keyword evidence="4" id="KW-0539">Nucleus</keyword>
<evidence type="ECO:0000259" key="6">
    <source>
        <dbReference type="PROSITE" id="PS51133"/>
    </source>
</evidence>
<dbReference type="Pfam" id="PF07500">
    <property type="entry name" value="TFIIS_M"/>
    <property type="match status" value="1"/>
</dbReference>
<keyword evidence="2 5" id="KW-0863">Zinc-finger</keyword>
<dbReference type="PANTHER" id="PTHR11477">
    <property type="entry name" value="TRANSCRIPTION FACTOR S-II ZINC FINGER DOMAIN-CONTAINING PROTEIN"/>
    <property type="match status" value="1"/>
</dbReference>
<dbReference type="InterPro" id="IPR001222">
    <property type="entry name" value="Znf_TFIIS"/>
</dbReference>
<dbReference type="AlphaFoldDB" id="A0A7S3MPU9"/>
<dbReference type="PROSITE" id="PS51321">
    <property type="entry name" value="TFIIS_CENTRAL"/>
    <property type="match status" value="1"/>
</dbReference>
<name>A0A7S3MPU9_9SPIT</name>
<proteinExistence type="predicted"/>
<dbReference type="Gene3D" id="2.20.25.10">
    <property type="match status" value="1"/>
</dbReference>
<sequence>MDKGRKEKFRSMIAVLTQHAHMRTKLISGEVSPSEILRMKREDFLSADLKRQMSEAEEARMQANRTDWARAQDRKVGYKDSFFTCKKCRSKKTSYYQQQTRGADEPMTNFIECLDCQFKWKE</sequence>
<evidence type="ECO:0000313" key="8">
    <source>
        <dbReference type="EMBL" id="CAE0311480.1"/>
    </source>
</evidence>
<dbReference type="EMBL" id="HBIE01021048">
    <property type="protein sequence ID" value="CAE0311480.1"/>
    <property type="molecule type" value="Transcribed_RNA"/>
</dbReference>
<gene>
    <name evidence="8" type="ORF">FEHR0123_LOCUS6399</name>
</gene>
<dbReference type="PANTHER" id="PTHR11477:SF0">
    <property type="entry name" value="IP08861P-RELATED"/>
    <property type="match status" value="1"/>
</dbReference>
<reference evidence="8" key="1">
    <citation type="submission" date="2021-01" db="EMBL/GenBank/DDBJ databases">
        <authorList>
            <person name="Corre E."/>
            <person name="Pelletier E."/>
            <person name="Niang G."/>
            <person name="Scheremetjew M."/>
            <person name="Finn R."/>
            <person name="Kale V."/>
            <person name="Holt S."/>
            <person name="Cochrane G."/>
            <person name="Meng A."/>
            <person name="Brown T."/>
            <person name="Cohen L."/>
        </authorList>
    </citation>
    <scope>NUCLEOTIDE SEQUENCE</scope>
    <source>
        <strain evidence="8">Fehren 1</strain>
    </source>
</reference>
<evidence type="ECO:0000256" key="4">
    <source>
        <dbReference type="ARBA" id="ARBA00023242"/>
    </source>
</evidence>
<evidence type="ECO:0008006" key="9">
    <source>
        <dbReference type="Google" id="ProtNLM"/>
    </source>
</evidence>
<dbReference type="SUPFAM" id="SSF57783">
    <property type="entry name" value="Zinc beta-ribbon"/>
    <property type="match status" value="1"/>
</dbReference>
<organism evidence="8">
    <name type="scientific">Favella ehrenbergii</name>
    <dbReference type="NCBI Taxonomy" id="182087"/>
    <lineage>
        <taxon>Eukaryota</taxon>
        <taxon>Sar</taxon>
        <taxon>Alveolata</taxon>
        <taxon>Ciliophora</taxon>
        <taxon>Intramacronucleata</taxon>
        <taxon>Spirotrichea</taxon>
        <taxon>Choreotrichia</taxon>
        <taxon>Tintinnida</taxon>
        <taxon>Xystonellidae</taxon>
        <taxon>Favella</taxon>
    </lineage>
</organism>
<protein>
    <recommendedName>
        <fullName evidence="9">TFIIS-type domain-containing protein</fullName>
    </recommendedName>
</protein>
<dbReference type="PROSITE" id="PS51133">
    <property type="entry name" value="ZF_TFIIS_2"/>
    <property type="match status" value="1"/>
</dbReference>
<evidence type="ECO:0000256" key="5">
    <source>
        <dbReference type="PROSITE-ProRule" id="PRU00472"/>
    </source>
</evidence>
<evidence type="ECO:0000256" key="2">
    <source>
        <dbReference type="ARBA" id="ARBA00022771"/>
    </source>
</evidence>
<evidence type="ECO:0000256" key="1">
    <source>
        <dbReference type="ARBA" id="ARBA00022723"/>
    </source>
</evidence>
<dbReference type="GO" id="GO:0005634">
    <property type="term" value="C:nucleus"/>
    <property type="evidence" value="ECO:0007669"/>
    <property type="project" value="TreeGrafter"/>
</dbReference>
<dbReference type="GO" id="GO:0008270">
    <property type="term" value="F:zinc ion binding"/>
    <property type="evidence" value="ECO:0007669"/>
    <property type="project" value="UniProtKB-KW"/>
</dbReference>
<dbReference type="CDD" id="cd13749">
    <property type="entry name" value="Zn-ribbon_TFIIS"/>
    <property type="match status" value="1"/>
</dbReference>
<keyword evidence="1" id="KW-0479">Metal-binding</keyword>
<dbReference type="SMART" id="SM00440">
    <property type="entry name" value="ZnF_C2C2"/>
    <property type="match status" value="1"/>
</dbReference>
<accession>A0A7S3MPU9</accession>
<dbReference type="Pfam" id="PF01096">
    <property type="entry name" value="Zn_ribbon_TFIIS"/>
    <property type="match status" value="1"/>
</dbReference>
<dbReference type="GO" id="GO:0003676">
    <property type="term" value="F:nucleic acid binding"/>
    <property type="evidence" value="ECO:0007669"/>
    <property type="project" value="InterPro"/>
</dbReference>
<feature type="domain" description="TFIIS-type" evidence="6">
    <location>
        <begin position="81"/>
        <end position="121"/>
    </location>
</feature>
<keyword evidence="3" id="KW-0862">Zinc</keyword>
<evidence type="ECO:0000256" key="3">
    <source>
        <dbReference type="ARBA" id="ARBA00022833"/>
    </source>
</evidence>